<accession>T1KKZ5</accession>
<reference evidence="1" key="2">
    <citation type="submission" date="2015-06" db="UniProtKB">
        <authorList>
            <consortium name="EnsemblMetazoa"/>
        </authorList>
    </citation>
    <scope>IDENTIFICATION</scope>
</reference>
<sequence>MILSDEDNRWSNLNEWKDRLEDESITNGQS</sequence>
<dbReference type="EMBL" id="CAEY01000201">
    <property type="status" value="NOT_ANNOTATED_CDS"/>
    <property type="molecule type" value="Genomic_DNA"/>
</dbReference>
<proteinExistence type="predicted"/>
<protein>
    <submittedName>
        <fullName evidence="1">Uncharacterized protein</fullName>
    </submittedName>
</protein>
<evidence type="ECO:0000313" key="2">
    <source>
        <dbReference type="Proteomes" id="UP000015104"/>
    </source>
</evidence>
<dbReference type="AlphaFoldDB" id="T1KKZ5"/>
<keyword evidence="2" id="KW-1185">Reference proteome</keyword>
<dbReference type="HOGENOM" id="CLU_3406799_0_0_1"/>
<dbReference type="Proteomes" id="UP000015104">
    <property type="component" value="Unassembled WGS sequence"/>
</dbReference>
<name>T1KKZ5_TETUR</name>
<reference evidence="2" key="1">
    <citation type="submission" date="2011-08" db="EMBL/GenBank/DDBJ databases">
        <authorList>
            <person name="Rombauts S."/>
        </authorList>
    </citation>
    <scope>NUCLEOTIDE SEQUENCE</scope>
    <source>
        <strain evidence="2">London</strain>
    </source>
</reference>
<evidence type="ECO:0000313" key="1">
    <source>
        <dbReference type="EnsemblMetazoa" id="tetur14g00570.1"/>
    </source>
</evidence>
<organism evidence="1 2">
    <name type="scientific">Tetranychus urticae</name>
    <name type="common">Two-spotted spider mite</name>
    <dbReference type="NCBI Taxonomy" id="32264"/>
    <lineage>
        <taxon>Eukaryota</taxon>
        <taxon>Metazoa</taxon>
        <taxon>Ecdysozoa</taxon>
        <taxon>Arthropoda</taxon>
        <taxon>Chelicerata</taxon>
        <taxon>Arachnida</taxon>
        <taxon>Acari</taxon>
        <taxon>Acariformes</taxon>
        <taxon>Trombidiformes</taxon>
        <taxon>Prostigmata</taxon>
        <taxon>Eleutherengona</taxon>
        <taxon>Raphignathae</taxon>
        <taxon>Tetranychoidea</taxon>
        <taxon>Tetranychidae</taxon>
        <taxon>Tetranychus</taxon>
    </lineage>
</organism>
<dbReference type="EnsemblMetazoa" id="tetur14g00570.1">
    <property type="protein sequence ID" value="tetur14g00570.1"/>
    <property type="gene ID" value="tetur14g00570"/>
</dbReference>